<dbReference type="EMBL" id="DUJU01000031">
    <property type="protein sequence ID" value="HIH92960.1"/>
    <property type="molecule type" value="Genomic_DNA"/>
</dbReference>
<dbReference type="RefSeq" id="WP_157860165.1">
    <property type="nucleotide sequence ID" value="NZ_DUJU01000031.1"/>
</dbReference>
<protein>
    <submittedName>
        <fullName evidence="1">Uncharacterized protein</fullName>
    </submittedName>
</protein>
<dbReference type="AlphaFoldDB" id="A0A832W949"/>
<gene>
    <name evidence="1" type="ORF">HA338_02615</name>
</gene>
<organism evidence="1 2">
    <name type="scientific">Methanosarcina acetivorans</name>
    <dbReference type="NCBI Taxonomy" id="2214"/>
    <lineage>
        <taxon>Archaea</taxon>
        <taxon>Methanobacteriati</taxon>
        <taxon>Methanobacteriota</taxon>
        <taxon>Stenosarchaea group</taxon>
        <taxon>Methanomicrobia</taxon>
        <taxon>Methanosarcinales</taxon>
        <taxon>Methanosarcinaceae</taxon>
        <taxon>Methanosarcina</taxon>
    </lineage>
</organism>
<proteinExistence type="predicted"/>
<reference evidence="1" key="1">
    <citation type="journal article" date="2020" name="bioRxiv">
        <title>A rank-normalized archaeal taxonomy based on genome phylogeny resolves widespread incomplete and uneven classifications.</title>
        <authorList>
            <person name="Rinke C."/>
            <person name="Chuvochina M."/>
            <person name="Mussig A.J."/>
            <person name="Chaumeil P.-A."/>
            <person name="Waite D.W."/>
            <person name="Whitman W.B."/>
            <person name="Parks D.H."/>
            <person name="Hugenholtz P."/>
        </authorList>
    </citation>
    <scope>NUCLEOTIDE SEQUENCE</scope>
    <source>
        <strain evidence="1">UBA8876</strain>
    </source>
</reference>
<name>A0A832W949_9EURY</name>
<evidence type="ECO:0000313" key="2">
    <source>
        <dbReference type="Proteomes" id="UP000600774"/>
    </source>
</evidence>
<evidence type="ECO:0000313" key="1">
    <source>
        <dbReference type="EMBL" id="HIH92960.1"/>
    </source>
</evidence>
<accession>A0A832W949</accession>
<dbReference type="Proteomes" id="UP000600774">
    <property type="component" value="Unassembled WGS sequence"/>
</dbReference>
<dbReference type="GeneID" id="43446052"/>
<sequence length="51" mass="5876">MRDYIFIFCICIRKMVYVSLQTNLVFAASQDMAVVGMQSQCLFIRKVVSHA</sequence>
<comment type="caution">
    <text evidence="1">The sequence shown here is derived from an EMBL/GenBank/DDBJ whole genome shotgun (WGS) entry which is preliminary data.</text>
</comment>